<dbReference type="SUPFAM" id="SSF48371">
    <property type="entry name" value="ARM repeat"/>
    <property type="match status" value="1"/>
</dbReference>
<evidence type="ECO:0000256" key="2">
    <source>
        <dbReference type="ARBA" id="ARBA00061659"/>
    </source>
</evidence>
<evidence type="ECO:0000313" key="5">
    <source>
        <dbReference type="EMBL" id="EXB79430.1"/>
    </source>
</evidence>
<dbReference type="PANTHER" id="PTHR47926">
    <property type="entry name" value="PENTATRICOPEPTIDE REPEAT-CONTAINING PROTEIN"/>
    <property type="match status" value="1"/>
</dbReference>
<keyword evidence="6" id="KW-1185">Reference proteome</keyword>
<comment type="similarity">
    <text evidence="2">Belongs to the PPR family. PCMP-E subfamily.</text>
</comment>
<protein>
    <recommendedName>
        <fullName evidence="7">Pentatricopeptide repeat-containing protein</fullName>
    </recommendedName>
</protein>
<dbReference type="FunFam" id="1.25.40.10:FF:000073">
    <property type="entry name" value="Pentatricopeptide repeat-containing protein chloroplastic"/>
    <property type="match status" value="1"/>
</dbReference>
<feature type="signal peptide" evidence="4">
    <location>
        <begin position="1"/>
        <end position="25"/>
    </location>
</feature>
<proteinExistence type="inferred from homology"/>
<dbReference type="GO" id="GO:0009451">
    <property type="term" value="P:RNA modification"/>
    <property type="evidence" value="ECO:0007669"/>
    <property type="project" value="InterPro"/>
</dbReference>
<dbReference type="FunFam" id="1.25.40.10:FF:000343">
    <property type="entry name" value="Pentatricopeptide repeat-containing protein At3g58590"/>
    <property type="match status" value="1"/>
</dbReference>
<dbReference type="PANTHER" id="PTHR47926:SF441">
    <property type="entry name" value="PENTATRICOPEPTIDE REPEAT-CONTAINING PROTEIN"/>
    <property type="match status" value="1"/>
</dbReference>
<dbReference type="InterPro" id="IPR046848">
    <property type="entry name" value="E_motif"/>
</dbReference>
<dbReference type="FunFam" id="1.25.40.10:FF:000158">
    <property type="entry name" value="pentatricopeptide repeat-containing protein At2g33680"/>
    <property type="match status" value="1"/>
</dbReference>
<dbReference type="InterPro" id="IPR016024">
    <property type="entry name" value="ARM-type_fold"/>
</dbReference>
<dbReference type="InterPro" id="IPR046960">
    <property type="entry name" value="PPR_At4g14850-like_plant"/>
</dbReference>
<name>W9RKS8_9ROSA</name>
<accession>W9RKS8</accession>
<evidence type="ECO:0008006" key="7">
    <source>
        <dbReference type="Google" id="ProtNLM"/>
    </source>
</evidence>
<evidence type="ECO:0000256" key="1">
    <source>
        <dbReference type="ARBA" id="ARBA00022737"/>
    </source>
</evidence>
<dbReference type="AlphaFoldDB" id="W9RKS8"/>
<sequence length="1230" mass="135924">MVAWPPRRWLIAGRMWGCSIAGVWSSWEIGGGCWSDLTIRRAESCKWMGMIVMEERSIHNIIKLWKRLRGNEQPPAHIRSSRDYNAGMIPKGRTGKVIHAHSLKLGVASKGLLGNVIVDLYAKGGNVSFAEKAFTQLEKKDVFAWNSILSMYSRWGLLEKVLESFVSLWSYGVCSPNGFTFAMVLSNCARLVDVEFGSQVHCGAVKLGFELDPYCEGALVDMYAKCSCMSDARKVFGGAGKIDVVAWTAMITGYVQDGLPEEGIGLFEEMKNVGLVPDRAAYVTVINACVGIGKLNYACELFAEMPSPNVVAWNVMISGHAKAGYEEVAIIFFVKMMKTGVKPTRSTLGSILSAVACLGILDNGLLIHAHAVKQGLDSNFYVGSSLINMYAKCGKMDDSKKVFDAVDVKNIVLWNSMLGGYAQNGFAFEVIELFSNMKGCGVQPDEFTYTSILSACACLEYLELGRQLHSVIIKNKFTSNLFVGNALTDMYTKSGSMTDARKQFERIRNRDKVSWNAIIVGYVQEGDEVEAFNLFQKMTLHGLMPDEVSLASILSACANVQALKQGQQVHCLSVKSGLETSLYAGSSLIDIYAKCGAIEAAHKVFSLMPQRSVVSMNVLIAGYCQVILKKAINLLRDMQVAGLSPTDITYASLLDVCNGSATRLILGRQIHCLILKRAILSGDYDFLRVSLLGMYMNSRCKEDAEMLFSEFPKRKSTILWTAMISGLTQNDFSEEALELYQELRRENAVPDQATFASILRACAVTSSLLDGREIHSLIIHTGFDLDELICSALVDMYAKCGDVLSSAQIFREMKTKKDVISWNSMIVGLAKNGYAEDALQIFDEMRQTHIMPDDVTFLGVLTACSHAGKVAEGRHIFNTMINDYGVRPRVDHIGCVVDLLGRCGFLKEAEELIYKLSFDSDAMIWTTLLGACRLHGDDSRGRRAAEKLINLDPQNSSPYVLLSNIYAASGNWNEVNSLRMAMKEKGLAKLPGCSWIVVGQKTHIYVAGDKSHPNAGVSACCYSLIFGAYGVRRFGRRVAVIAKMISYQPLAVQVVSKGLLDPNQWRRLLDYSSPKEVLPDALMIVSDFARMDKGLYEFINRASILEHLKEFLVHEDPTYVQKAYNALDNMCQHSSYSPTLIIHWEIGNAALHGELRRSIPQALLKLVADCSAVALNASKSDALNESPLKIALFSLAKMCRTHHVDSSFVPRSCSKSFADFSRQQSRKRNG</sequence>
<feature type="chain" id="PRO_5004931470" description="Pentatricopeptide repeat-containing protein" evidence="4">
    <location>
        <begin position="26"/>
        <end position="1230"/>
    </location>
</feature>
<dbReference type="Pfam" id="PF01535">
    <property type="entry name" value="PPR"/>
    <property type="match status" value="4"/>
</dbReference>
<dbReference type="GO" id="GO:0005739">
    <property type="term" value="C:mitochondrion"/>
    <property type="evidence" value="ECO:0007669"/>
    <property type="project" value="UniProtKB-ARBA"/>
</dbReference>
<feature type="repeat" description="PPR" evidence="3">
    <location>
        <begin position="243"/>
        <end position="277"/>
    </location>
</feature>
<dbReference type="Pfam" id="PF13041">
    <property type="entry name" value="PPR_2"/>
    <property type="match status" value="7"/>
</dbReference>
<evidence type="ECO:0000256" key="3">
    <source>
        <dbReference type="PROSITE-ProRule" id="PRU00708"/>
    </source>
</evidence>
<dbReference type="NCBIfam" id="TIGR00756">
    <property type="entry name" value="PPR"/>
    <property type="match status" value="6"/>
</dbReference>
<dbReference type="FunFam" id="1.25.40.10:FF:000205">
    <property type="entry name" value="Pentatricopeptide repeat-containing protein, mitochondrial"/>
    <property type="match status" value="1"/>
</dbReference>
<evidence type="ECO:0000313" key="6">
    <source>
        <dbReference type="Proteomes" id="UP000030645"/>
    </source>
</evidence>
<keyword evidence="1" id="KW-0677">Repeat</keyword>
<feature type="repeat" description="PPR" evidence="3">
    <location>
        <begin position="141"/>
        <end position="175"/>
    </location>
</feature>
<feature type="repeat" description="PPR" evidence="3">
    <location>
        <begin position="309"/>
        <end position="343"/>
    </location>
</feature>
<dbReference type="InterPro" id="IPR002885">
    <property type="entry name" value="PPR_rpt"/>
</dbReference>
<dbReference type="Pfam" id="PF20431">
    <property type="entry name" value="E_motif"/>
    <property type="match status" value="1"/>
</dbReference>
<dbReference type="EMBL" id="KE344787">
    <property type="protein sequence ID" value="EXB79430.1"/>
    <property type="molecule type" value="Genomic_DNA"/>
</dbReference>
<organism evidence="5 6">
    <name type="scientific">Morus notabilis</name>
    <dbReference type="NCBI Taxonomy" id="981085"/>
    <lineage>
        <taxon>Eukaryota</taxon>
        <taxon>Viridiplantae</taxon>
        <taxon>Streptophyta</taxon>
        <taxon>Embryophyta</taxon>
        <taxon>Tracheophyta</taxon>
        <taxon>Spermatophyta</taxon>
        <taxon>Magnoliopsida</taxon>
        <taxon>eudicotyledons</taxon>
        <taxon>Gunneridae</taxon>
        <taxon>Pentapetalae</taxon>
        <taxon>rosids</taxon>
        <taxon>fabids</taxon>
        <taxon>Rosales</taxon>
        <taxon>Moraceae</taxon>
        <taxon>Moreae</taxon>
        <taxon>Morus</taxon>
    </lineage>
</organism>
<dbReference type="Proteomes" id="UP000030645">
    <property type="component" value="Unassembled WGS sequence"/>
</dbReference>
<dbReference type="FunFam" id="1.25.40.10:FF:001218">
    <property type="entry name" value="Pentatricopeptide repeat-containing protein, mitochondrial"/>
    <property type="match status" value="1"/>
</dbReference>
<feature type="repeat" description="PPR" evidence="3">
    <location>
        <begin position="410"/>
        <end position="444"/>
    </location>
</feature>
<dbReference type="InterPro" id="IPR011990">
    <property type="entry name" value="TPR-like_helical_dom_sf"/>
</dbReference>
<dbReference type="eggNOG" id="KOG4197">
    <property type="taxonomic scope" value="Eukaryota"/>
</dbReference>
<reference evidence="6" key="1">
    <citation type="submission" date="2013-01" db="EMBL/GenBank/DDBJ databases">
        <title>Draft Genome Sequence of a Mulberry Tree, Morus notabilis C.K. Schneid.</title>
        <authorList>
            <person name="He N."/>
            <person name="Zhao S."/>
        </authorList>
    </citation>
    <scope>NUCLEOTIDE SEQUENCE</scope>
</reference>
<keyword evidence="4" id="KW-0732">Signal</keyword>
<dbReference type="PROSITE" id="PS51375">
    <property type="entry name" value="PPR"/>
    <property type="match status" value="7"/>
</dbReference>
<dbReference type="Gene3D" id="1.25.40.10">
    <property type="entry name" value="Tetratricopeptide repeat domain"/>
    <property type="match status" value="9"/>
</dbReference>
<feature type="repeat" description="PPR" evidence="3">
    <location>
        <begin position="818"/>
        <end position="852"/>
    </location>
</feature>
<dbReference type="GO" id="GO:0003723">
    <property type="term" value="F:RNA binding"/>
    <property type="evidence" value="ECO:0007669"/>
    <property type="project" value="InterPro"/>
</dbReference>
<dbReference type="GO" id="GO:0099402">
    <property type="term" value="P:plant organ development"/>
    <property type="evidence" value="ECO:0007669"/>
    <property type="project" value="UniProtKB-ARBA"/>
</dbReference>
<feature type="repeat" description="PPR" evidence="3">
    <location>
        <begin position="716"/>
        <end position="750"/>
    </location>
</feature>
<gene>
    <name evidence="5" type="ORF">L484_011623</name>
</gene>
<evidence type="ECO:0000256" key="4">
    <source>
        <dbReference type="SAM" id="SignalP"/>
    </source>
</evidence>
<feature type="repeat" description="PPR" evidence="3">
    <location>
        <begin position="511"/>
        <end position="545"/>
    </location>
</feature>